<keyword evidence="1" id="KW-0614">Plasmid</keyword>
<dbReference type="EMBL" id="CP000741">
    <property type="protein sequence ID" value="ABR64936.1"/>
    <property type="molecule type" value="Genomic_DNA"/>
</dbReference>
<name>A6UMQ6_SINMW</name>
<dbReference type="HOGENOM" id="CLU_2345165_0_0_5"/>
<geneLocation type="plasmid" evidence="1 2">
    <name>pSMED03</name>
</geneLocation>
<proteinExistence type="predicted"/>
<sequence length="97" mass="11199">MTQSCATDSDGLGPVLAMDRPFVLEEIKRIVHAAELSVHAVLQRHRQWNAPWHFSHFWTSWKAVWRTASPSSSFRRMGDFSLMLIKAKHPQGAYVFF</sequence>
<reference evidence="1 2" key="2">
    <citation type="journal article" date="2010" name="Stand. Genomic Sci.">
        <title>Complete genome sequence of the Medicago microsymbiont Ensifer (Sinorhizobium) medicae strain WSM419.</title>
        <authorList>
            <person name="Reeve W."/>
            <person name="Chain P."/>
            <person name="O'Hara G."/>
            <person name="Ardley J."/>
            <person name="Nandesena K."/>
            <person name="Brau L."/>
            <person name="Tiwari R."/>
            <person name="Malfatti S."/>
            <person name="Kiss H."/>
            <person name="Lapidus A."/>
            <person name="Copeland A."/>
            <person name="Nolan M."/>
            <person name="Land M."/>
            <person name="Hauser L."/>
            <person name="Chang Y.J."/>
            <person name="Ivanova N."/>
            <person name="Mavromatis K."/>
            <person name="Markowitz V."/>
            <person name="Kyrpides N."/>
            <person name="Gollagher M."/>
            <person name="Yates R."/>
            <person name="Dilworth M."/>
            <person name="Howieson J."/>
        </authorList>
    </citation>
    <scope>NUCLEOTIDE SEQUENCE [LARGE SCALE GENOMIC DNA]</scope>
    <source>
        <strain evidence="1 2">WSM419</strain>
        <plasmid evidence="2">Plasmid pSMED03</plasmid>
    </source>
</reference>
<dbReference type="KEGG" id="smd:Smed_6343"/>
<dbReference type="Proteomes" id="UP000001108">
    <property type="component" value="Plasmid pSMED03"/>
</dbReference>
<reference evidence="2" key="1">
    <citation type="submission" date="2007-06" db="EMBL/GenBank/DDBJ databases">
        <title>Complete sequence of Sinorhizobium medicae WSM419 plasmid pSMED03.</title>
        <authorList>
            <consortium name="US DOE Joint Genome Institute"/>
            <person name="Copeland A."/>
            <person name="Lucas S."/>
            <person name="Lapidus A."/>
            <person name="Barry K."/>
            <person name="Glavina del Rio T."/>
            <person name="Dalin E."/>
            <person name="Tice H."/>
            <person name="Pitluck S."/>
            <person name="Chain P."/>
            <person name="Malfatti S."/>
            <person name="Shin M."/>
            <person name="Vergez L."/>
            <person name="Schmutz J."/>
            <person name="Larimer F."/>
            <person name="Land M."/>
            <person name="Hauser L."/>
            <person name="Kyrpides N."/>
            <person name="Mikhailova N."/>
            <person name="Reeve W.G."/>
            <person name="Richardson P."/>
        </authorList>
    </citation>
    <scope>NUCLEOTIDE SEQUENCE [LARGE SCALE GENOMIC DNA]</scope>
    <source>
        <strain evidence="2">WSM419</strain>
        <plasmid evidence="2">Plasmid pSMED03</plasmid>
    </source>
</reference>
<gene>
    <name evidence="1" type="ordered locus">Smed_6343</name>
</gene>
<protein>
    <submittedName>
        <fullName evidence="1">Uncharacterized protein</fullName>
    </submittedName>
</protein>
<accession>A6UMQ6</accession>
<evidence type="ECO:0000313" key="2">
    <source>
        <dbReference type="Proteomes" id="UP000001108"/>
    </source>
</evidence>
<dbReference type="AlphaFoldDB" id="A6UMQ6"/>
<organism evidence="1 2">
    <name type="scientific">Sinorhizobium medicae (strain WSM419)</name>
    <name type="common">Ensifer medicae</name>
    <dbReference type="NCBI Taxonomy" id="366394"/>
    <lineage>
        <taxon>Bacteria</taxon>
        <taxon>Pseudomonadati</taxon>
        <taxon>Pseudomonadota</taxon>
        <taxon>Alphaproteobacteria</taxon>
        <taxon>Hyphomicrobiales</taxon>
        <taxon>Rhizobiaceae</taxon>
        <taxon>Sinorhizobium/Ensifer group</taxon>
        <taxon>Sinorhizobium</taxon>
    </lineage>
</organism>
<evidence type="ECO:0000313" key="1">
    <source>
        <dbReference type="EMBL" id="ABR64936.1"/>
    </source>
</evidence>